<dbReference type="EMBL" id="QBKT01000002">
    <property type="protein sequence ID" value="PTX62767.1"/>
    <property type="molecule type" value="Genomic_DNA"/>
</dbReference>
<accession>A0A2T6C3D9</accession>
<organism evidence="2 3">
    <name type="scientific">Kordia periserrulae</name>
    <dbReference type="NCBI Taxonomy" id="701523"/>
    <lineage>
        <taxon>Bacteria</taxon>
        <taxon>Pseudomonadati</taxon>
        <taxon>Bacteroidota</taxon>
        <taxon>Flavobacteriia</taxon>
        <taxon>Flavobacteriales</taxon>
        <taxon>Flavobacteriaceae</taxon>
        <taxon>Kordia</taxon>
    </lineage>
</organism>
<evidence type="ECO:0000313" key="2">
    <source>
        <dbReference type="EMBL" id="PTX62767.1"/>
    </source>
</evidence>
<proteinExistence type="predicted"/>
<evidence type="ECO:0000256" key="1">
    <source>
        <dbReference type="SAM" id="MobiDB-lite"/>
    </source>
</evidence>
<keyword evidence="3" id="KW-1185">Reference proteome</keyword>
<comment type="caution">
    <text evidence="2">The sequence shown here is derived from an EMBL/GenBank/DDBJ whole genome shotgun (WGS) entry which is preliminary data.</text>
</comment>
<evidence type="ECO:0000313" key="3">
    <source>
        <dbReference type="Proteomes" id="UP000244090"/>
    </source>
</evidence>
<feature type="region of interest" description="Disordered" evidence="1">
    <location>
        <begin position="1"/>
        <end position="37"/>
    </location>
</feature>
<sequence>MNFFKKLFSKKKENMDSQSEKTTSSQPQNNSKKANINTIATEEYFDKRYQKDTMDATVLDGTLKMIEGYFVANKLKPAITNPINHPKNLDLTINEGFGFDMYCKALDMDENYAVGLLAMAFNDFMIKQHGFKLYKDTEPEYPLRDMTLKYDNQGAKLSLYPIEYTVKVLNYEANFNDLYERIKYNLDNMPTSAEVYHKLTKKK</sequence>
<reference evidence="2 3" key="1">
    <citation type="submission" date="2018-04" db="EMBL/GenBank/DDBJ databases">
        <title>Genomic Encyclopedia of Archaeal and Bacterial Type Strains, Phase II (KMG-II): from individual species to whole genera.</title>
        <authorList>
            <person name="Goeker M."/>
        </authorList>
    </citation>
    <scope>NUCLEOTIDE SEQUENCE [LARGE SCALE GENOMIC DNA]</scope>
    <source>
        <strain evidence="2 3">DSM 25731</strain>
    </source>
</reference>
<evidence type="ECO:0008006" key="4">
    <source>
        <dbReference type="Google" id="ProtNLM"/>
    </source>
</evidence>
<protein>
    <recommendedName>
        <fullName evidence="4">DUF3806 domain-containing protein</fullName>
    </recommendedName>
</protein>
<gene>
    <name evidence="2" type="ORF">C8N46_102167</name>
</gene>
<feature type="compositionally biased region" description="Basic and acidic residues" evidence="1">
    <location>
        <begin position="10"/>
        <end position="19"/>
    </location>
</feature>
<dbReference type="Proteomes" id="UP000244090">
    <property type="component" value="Unassembled WGS sequence"/>
</dbReference>
<name>A0A2T6C3D9_9FLAO</name>
<feature type="compositionally biased region" description="Polar residues" evidence="1">
    <location>
        <begin position="20"/>
        <end position="37"/>
    </location>
</feature>
<dbReference type="AlphaFoldDB" id="A0A2T6C3D9"/>